<comment type="similarity">
    <text evidence="2">Belongs to the YSL (TC 2.A.67.2) family.</text>
</comment>
<evidence type="ECO:0000256" key="6">
    <source>
        <dbReference type="ARBA" id="ARBA00023136"/>
    </source>
</evidence>
<keyword evidence="6 7" id="KW-0472">Membrane</keyword>
<dbReference type="EMBL" id="JACEFO010001776">
    <property type="protein sequence ID" value="KAF8704072.1"/>
    <property type="molecule type" value="Genomic_DNA"/>
</dbReference>
<sequence>MSGTIAKQATEANDAQNIKDPHLGWMIGFMFLVSFVGLFALVPLRKIMIVDYKLTYPSGTATAYLINGFHTPEGAERAKFYFDFSATYVGVGMICPYIVNVSLLLGGIISWGVMWPLISTKKGSWYSESLPDSSLHGLNGYKVFITISVILGDGLYNFLKVFIRSISALIAVYKNRNAKSIPVSDDGTPVPTIETESFDDKRRVELFLKDQIPKIVAFGGYVGASHGGVLVGLAACGVMMSIVGTASDLMQDFKTGYLTLASPRSMFISQVIGTAMGCVIAPCVFWLFYKSFDIGSSDGAYPAPYTIMYRNMAILGVDGLSLLPKNCLTLCYIFFAVSFTINLIKDNVPNKVAKFIPIPMAAAIPFYLGPYFAIDMFLGSVILFYWEWKNKAEAESFGPAVALGLMCGDGLWALPQAVLSLANVKPPICMKFLSRSHGGFSSYLFGMSGTIAKKITEANDTQDIKEPHLGWMIGFMFLISFAGLFALVPLRKWFYTAGDHCGFGSFPTLGLEAYKNRFFFDFSPTYIGVGMICPYIVNVSLLLGGIISWGVMWPLISTKKGNWYPETLPDSSLHGLQGYRVFITISVILGDGLYNILKVFGRTIEAFISRYRNRNTSMLPVSDDGTPVTTTETESFDDKRRIELFMKDQIPKKIALGGYVALAVITICCLPLIIPQLKWYHILVAYILAPALAFCNAYGCGLTNWSFASAYGKLAIFGFGAWAGASHGGVIVGLAACGVMMSIVGTAADLMQDFKTGYLTLASPRSMFISQVIGTAMGCVIAPCVFWLFYKSFDIVASNSAYPAPYTIMYRNMAIMGVDGLTLPKHCLTLCYIFFAASFAINLIKDLVPKKVAKFIPIPMAIAIPFYVGAYFTIDMFFGCVILFIWEWKNKADADSFGPAVASGFMCGDGLWALPEAILSLANVKPPICMKFLSRSVNAKVDSFLGKE</sequence>
<dbReference type="InterPro" id="IPR045035">
    <property type="entry name" value="YSL-like"/>
</dbReference>
<dbReference type="InterPro" id="IPR004813">
    <property type="entry name" value="OPT"/>
</dbReference>
<dbReference type="NCBIfam" id="TIGR00728">
    <property type="entry name" value="OPT_sfam"/>
    <property type="match status" value="1"/>
</dbReference>
<feature type="transmembrane region" description="Helical" evidence="7">
    <location>
        <begin position="714"/>
        <end position="747"/>
    </location>
</feature>
<feature type="transmembrane region" description="Helical" evidence="7">
    <location>
        <begin position="97"/>
        <end position="118"/>
    </location>
</feature>
<dbReference type="OrthoDB" id="627262at2759"/>
<gene>
    <name evidence="8" type="ORF">HU200_031558</name>
</gene>
<dbReference type="AlphaFoldDB" id="A0A835BPE6"/>
<feature type="transmembrane region" description="Helical" evidence="7">
    <location>
        <begin position="327"/>
        <end position="344"/>
    </location>
</feature>
<evidence type="ECO:0000256" key="4">
    <source>
        <dbReference type="ARBA" id="ARBA00022692"/>
    </source>
</evidence>
<dbReference type="GO" id="GO:0016020">
    <property type="term" value="C:membrane"/>
    <property type="evidence" value="ECO:0007669"/>
    <property type="project" value="UniProtKB-SubCell"/>
</dbReference>
<accession>A0A835BPE6</accession>
<keyword evidence="4 7" id="KW-0812">Transmembrane</keyword>
<evidence type="ECO:0000313" key="8">
    <source>
        <dbReference type="EMBL" id="KAF8704072.1"/>
    </source>
</evidence>
<feature type="transmembrane region" description="Helical" evidence="7">
    <location>
        <begin position="535"/>
        <end position="556"/>
    </location>
</feature>
<dbReference type="Proteomes" id="UP000636709">
    <property type="component" value="Unassembled WGS sequence"/>
</dbReference>
<keyword evidence="3" id="KW-0813">Transport</keyword>
<dbReference type="Pfam" id="PF03169">
    <property type="entry name" value="OPT"/>
    <property type="match status" value="3"/>
</dbReference>
<protein>
    <submittedName>
        <fullName evidence="8">Uncharacterized protein</fullName>
    </submittedName>
</protein>
<evidence type="ECO:0000256" key="2">
    <source>
        <dbReference type="ARBA" id="ARBA00010276"/>
    </source>
</evidence>
<feature type="transmembrane region" description="Helical" evidence="7">
    <location>
        <begin position="138"/>
        <end position="159"/>
    </location>
</feature>
<feature type="transmembrane region" description="Helical" evidence="7">
    <location>
        <begin position="228"/>
        <end position="247"/>
    </location>
</feature>
<feature type="transmembrane region" description="Helical" evidence="7">
    <location>
        <begin position="680"/>
        <end position="702"/>
    </location>
</feature>
<proteinExistence type="inferred from homology"/>
<dbReference type="PANTHER" id="PTHR31645:SF56">
    <property type="entry name" value="METAL-NICOTIANAMINE TRANSPORTER YSL7"/>
    <property type="match status" value="1"/>
</dbReference>
<dbReference type="GO" id="GO:0035673">
    <property type="term" value="F:oligopeptide transmembrane transporter activity"/>
    <property type="evidence" value="ECO:0007669"/>
    <property type="project" value="InterPro"/>
</dbReference>
<evidence type="ECO:0000256" key="1">
    <source>
        <dbReference type="ARBA" id="ARBA00004141"/>
    </source>
</evidence>
<name>A0A835BPE6_9POAL</name>
<evidence type="ECO:0000313" key="9">
    <source>
        <dbReference type="Proteomes" id="UP000636709"/>
    </source>
</evidence>
<feature type="transmembrane region" description="Helical" evidence="7">
    <location>
        <begin position="23"/>
        <end position="44"/>
    </location>
</feature>
<keyword evidence="9" id="KW-1185">Reference proteome</keyword>
<feature type="transmembrane region" description="Helical" evidence="7">
    <location>
        <begin position="864"/>
        <end position="886"/>
    </location>
</feature>
<feature type="transmembrane region" description="Helical" evidence="7">
    <location>
        <begin position="826"/>
        <end position="844"/>
    </location>
</feature>
<feature type="transmembrane region" description="Helical" evidence="7">
    <location>
        <begin position="364"/>
        <end position="385"/>
    </location>
</feature>
<evidence type="ECO:0000256" key="7">
    <source>
        <dbReference type="SAM" id="Phobius"/>
    </source>
</evidence>
<feature type="transmembrane region" description="Helical" evidence="7">
    <location>
        <begin position="469"/>
        <end position="490"/>
    </location>
</feature>
<feature type="transmembrane region" description="Helical" evidence="7">
    <location>
        <begin position="267"/>
        <end position="289"/>
    </location>
</feature>
<comment type="caution">
    <text evidence="8">The sequence shown here is derived from an EMBL/GenBank/DDBJ whole genome shotgun (WGS) entry which is preliminary data.</text>
</comment>
<keyword evidence="5 7" id="KW-1133">Transmembrane helix</keyword>
<dbReference type="PANTHER" id="PTHR31645">
    <property type="entry name" value="OLIGOPEPTIDE TRANSPORTER YGL114W-RELATED"/>
    <property type="match status" value="1"/>
</dbReference>
<reference evidence="8" key="1">
    <citation type="submission" date="2020-07" db="EMBL/GenBank/DDBJ databases">
        <title>Genome sequence and genetic diversity analysis of an under-domesticated orphan crop, white fonio (Digitaria exilis).</title>
        <authorList>
            <person name="Bennetzen J.L."/>
            <person name="Chen S."/>
            <person name="Ma X."/>
            <person name="Wang X."/>
            <person name="Yssel A.E.J."/>
            <person name="Chaluvadi S.R."/>
            <person name="Johnson M."/>
            <person name="Gangashetty P."/>
            <person name="Hamidou F."/>
            <person name="Sanogo M.D."/>
            <person name="Zwaenepoel A."/>
            <person name="Wallace J."/>
            <person name="Van De Peer Y."/>
            <person name="Van Deynze A."/>
        </authorList>
    </citation>
    <scope>NUCLEOTIDE SEQUENCE</scope>
    <source>
        <tissue evidence="8">Leaves</tissue>
    </source>
</reference>
<feature type="transmembrane region" description="Helical" evidence="7">
    <location>
        <begin position="767"/>
        <end position="790"/>
    </location>
</feature>
<organism evidence="8 9">
    <name type="scientific">Digitaria exilis</name>
    <dbReference type="NCBI Taxonomy" id="1010633"/>
    <lineage>
        <taxon>Eukaryota</taxon>
        <taxon>Viridiplantae</taxon>
        <taxon>Streptophyta</taxon>
        <taxon>Embryophyta</taxon>
        <taxon>Tracheophyta</taxon>
        <taxon>Spermatophyta</taxon>
        <taxon>Magnoliopsida</taxon>
        <taxon>Liliopsida</taxon>
        <taxon>Poales</taxon>
        <taxon>Poaceae</taxon>
        <taxon>PACMAD clade</taxon>
        <taxon>Panicoideae</taxon>
        <taxon>Panicodae</taxon>
        <taxon>Paniceae</taxon>
        <taxon>Anthephorinae</taxon>
        <taxon>Digitaria</taxon>
    </lineage>
</organism>
<comment type="subcellular location">
    <subcellularLocation>
        <location evidence="1">Membrane</location>
        <topology evidence="1">Multi-pass membrane protein</topology>
    </subcellularLocation>
</comment>
<evidence type="ECO:0000256" key="5">
    <source>
        <dbReference type="ARBA" id="ARBA00022989"/>
    </source>
</evidence>
<feature type="transmembrane region" description="Helical" evidence="7">
    <location>
        <begin position="654"/>
        <end position="674"/>
    </location>
</feature>
<evidence type="ECO:0000256" key="3">
    <source>
        <dbReference type="ARBA" id="ARBA00022448"/>
    </source>
</evidence>